<dbReference type="GO" id="GO:0003700">
    <property type="term" value="F:DNA-binding transcription factor activity"/>
    <property type="evidence" value="ECO:0007669"/>
    <property type="project" value="UniProtKB-UniRule"/>
</dbReference>
<evidence type="ECO:0000313" key="9">
    <source>
        <dbReference type="EMBL" id="OWM90716.1"/>
    </source>
</evidence>
<evidence type="ECO:0000256" key="4">
    <source>
        <dbReference type="ARBA" id="ARBA00023125"/>
    </source>
</evidence>
<comment type="similarity">
    <text evidence="2 7">Belongs to the BBR/BPC family.</text>
</comment>
<dbReference type="RefSeq" id="XP_031378906.1">
    <property type="nucleotide sequence ID" value="XM_031523046.1"/>
</dbReference>
<evidence type="ECO:0000256" key="6">
    <source>
        <dbReference type="ARBA" id="ARBA00023242"/>
    </source>
</evidence>
<dbReference type="GO" id="GO:0005634">
    <property type="term" value="C:nucleus"/>
    <property type="evidence" value="ECO:0007669"/>
    <property type="project" value="UniProtKB-SubCell"/>
</dbReference>
<dbReference type="GeneID" id="116194272"/>
<keyword evidence="5 7" id="KW-0804">Transcription</keyword>
<dbReference type="Proteomes" id="UP000515151">
    <property type="component" value="Chromosome 2"/>
</dbReference>
<dbReference type="PANTHER" id="PTHR31421">
    <property type="entry name" value="PROTEIN BASIC PENTACYSTEINE3"/>
    <property type="match status" value="1"/>
</dbReference>
<dbReference type="InterPro" id="IPR010409">
    <property type="entry name" value="GAGA-bd_tscrpt_act"/>
</dbReference>
<name>A0A218Y1G8_PUNGR</name>
<sequence length="287" mass="32326">MDDDALNMRNWGYYEPSFKGHLNLQLMSSMAAERDTKPFLSGRGDPTVLVTTNGAYHPRDSLVSDTQVPYSSYTREGWMNQREKFYSMLPTNPTNYNVLPETSSEHQSLQMLQMPEPLRDDNKMGKPEEQQAVKKENGQTKKRQSGNALKTPKPKKPRKPKDPSTNPSSVQRSKQPKKSMDVVINGIDMDISGIPIPVCSCTGTPQQCYRWGCGGWQSACCTTQVSMYPLPMSTKRRGARIAGRKMSQGAFKKVLEKLAAEGYNFANPIDLRTHWAKHGTNKFVTIR</sequence>
<keyword evidence="4 7" id="KW-0238">DNA-binding</keyword>
<dbReference type="GO" id="GO:0043565">
    <property type="term" value="F:sequence-specific DNA binding"/>
    <property type="evidence" value="ECO:0007669"/>
    <property type="project" value="TreeGrafter"/>
</dbReference>
<feature type="compositionally biased region" description="Polar residues" evidence="8">
    <location>
        <begin position="164"/>
        <end position="173"/>
    </location>
</feature>
<accession>A0A218Y1G8</accession>
<feature type="compositionally biased region" description="Basic and acidic residues" evidence="8">
    <location>
        <begin position="117"/>
        <end position="139"/>
    </location>
</feature>
<proteinExistence type="inferred from homology"/>
<gene>
    <name evidence="12" type="primary">LOC116194272</name>
    <name evidence="9" type="ORF">CDL15_Pgr021021</name>
</gene>
<evidence type="ECO:0000256" key="7">
    <source>
        <dbReference type="RuleBase" id="RU367160"/>
    </source>
</evidence>
<organism evidence="9 10">
    <name type="scientific">Punica granatum</name>
    <name type="common">Pomegranate</name>
    <dbReference type="NCBI Taxonomy" id="22663"/>
    <lineage>
        <taxon>Eukaryota</taxon>
        <taxon>Viridiplantae</taxon>
        <taxon>Streptophyta</taxon>
        <taxon>Embryophyta</taxon>
        <taxon>Tracheophyta</taxon>
        <taxon>Spermatophyta</taxon>
        <taxon>Magnoliopsida</taxon>
        <taxon>eudicotyledons</taxon>
        <taxon>Gunneridae</taxon>
        <taxon>Pentapetalae</taxon>
        <taxon>rosids</taxon>
        <taxon>malvids</taxon>
        <taxon>Myrtales</taxon>
        <taxon>Lythraceae</taxon>
        <taxon>Punica</taxon>
    </lineage>
</organism>
<keyword evidence="11" id="KW-1185">Reference proteome</keyword>
<dbReference type="SMART" id="SM01226">
    <property type="entry name" value="GAGA_bind"/>
    <property type="match status" value="1"/>
</dbReference>
<comment type="function">
    <text evidence="7">Transcriptional regulator that specifically binds to GA-rich elements (GAGA-repeats) present in regulatory sequences of genes involved in developmental processes.</text>
</comment>
<evidence type="ECO:0000313" key="10">
    <source>
        <dbReference type="Proteomes" id="UP000197138"/>
    </source>
</evidence>
<evidence type="ECO:0000256" key="1">
    <source>
        <dbReference type="ARBA" id="ARBA00004123"/>
    </source>
</evidence>
<evidence type="ECO:0000256" key="8">
    <source>
        <dbReference type="SAM" id="MobiDB-lite"/>
    </source>
</evidence>
<comment type="subcellular location">
    <subcellularLocation>
        <location evidence="1 7">Nucleus</location>
    </subcellularLocation>
</comment>
<evidence type="ECO:0000256" key="3">
    <source>
        <dbReference type="ARBA" id="ARBA00023015"/>
    </source>
</evidence>
<dbReference type="Pfam" id="PF06217">
    <property type="entry name" value="GAGA_bind"/>
    <property type="match status" value="1"/>
</dbReference>
<feature type="region of interest" description="Disordered" evidence="8">
    <location>
        <begin position="117"/>
        <end position="179"/>
    </location>
</feature>
<keyword evidence="6 7" id="KW-0539">Nucleus</keyword>
<evidence type="ECO:0000256" key="5">
    <source>
        <dbReference type="ARBA" id="ARBA00023163"/>
    </source>
</evidence>
<reference evidence="9" key="2">
    <citation type="submission" date="2017-06" db="EMBL/GenBank/DDBJ databases">
        <title>The pomegranate genome and the genomics of punicalagin biosynthesis.</title>
        <authorList>
            <person name="Xu C."/>
        </authorList>
    </citation>
    <scope>NUCLEOTIDE SEQUENCE [LARGE SCALE GENOMIC DNA]</scope>
    <source>
        <tissue evidence="9">Fresh leaf</tissue>
    </source>
</reference>
<dbReference type="Proteomes" id="UP000197138">
    <property type="component" value="Unassembled WGS sequence"/>
</dbReference>
<reference evidence="10" key="1">
    <citation type="journal article" date="2017" name="Plant J.">
        <title>The pomegranate (Punica granatum L.) genome and the genomics of punicalagin biosynthesis.</title>
        <authorList>
            <person name="Qin G."/>
            <person name="Xu C."/>
            <person name="Ming R."/>
            <person name="Tang H."/>
            <person name="Guyot R."/>
            <person name="Kramer E.M."/>
            <person name="Hu Y."/>
            <person name="Yi X."/>
            <person name="Qi Y."/>
            <person name="Xu X."/>
            <person name="Gao Z."/>
            <person name="Pan H."/>
            <person name="Jian J."/>
            <person name="Tian Y."/>
            <person name="Yue Z."/>
            <person name="Xu Y."/>
        </authorList>
    </citation>
    <scope>NUCLEOTIDE SEQUENCE [LARGE SCALE GENOMIC DNA]</scope>
    <source>
        <strain evidence="10">cv. Dabenzi</strain>
    </source>
</reference>
<dbReference type="GO" id="GO:0009723">
    <property type="term" value="P:response to ethylene"/>
    <property type="evidence" value="ECO:0007669"/>
    <property type="project" value="TreeGrafter"/>
</dbReference>
<dbReference type="EMBL" id="MTKT01000544">
    <property type="protein sequence ID" value="OWM90716.1"/>
    <property type="molecule type" value="Genomic_DNA"/>
</dbReference>
<evidence type="ECO:0000313" key="11">
    <source>
        <dbReference type="Proteomes" id="UP000515151"/>
    </source>
</evidence>
<evidence type="ECO:0000256" key="2">
    <source>
        <dbReference type="ARBA" id="ARBA00007911"/>
    </source>
</evidence>
<reference evidence="12" key="4">
    <citation type="submission" date="2025-04" db="UniProtKB">
        <authorList>
            <consortium name="RefSeq"/>
        </authorList>
    </citation>
    <scope>IDENTIFICATION</scope>
    <source>
        <tissue evidence="12">Leaf</tissue>
    </source>
</reference>
<dbReference type="PANTHER" id="PTHR31421:SF0">
    <property type="entry name" value="PROTEIN BASIC PENTACYSTEINE1-RELATED"/>
    <property type="match status" value="1"/>
</dbReference>
<reference evidence="11" key="3">
    <citation type="journal article" date="2020" name="Plant Biotechnol. J.">
        <title>The pomegranate (Punica granatum L.) draft genome dissects genetic divergence between soft- and hard-seeded cultivars.</title>
        <authorList>
            <person name="Luo X."/>
            <person name="Li H."/>
            <person name="Wu Z."/>
            <person name="Yao W."/>
            <person name="Zhao P."/>
            <person name="Cao D."/>
            <person name="Yu H."/>
            <person name="Li K."/>
            <person name="Poudel K."/>
            <person name="Zhao D."/>
            <person name="Zhang F."/>
            <person name="Xia X."/>
            <person name="Chen L."/>
            <person name="Wang Q."/>
            <person name="Jing D."/>
            <person name="Cao S."/>
        </authorList>
    </citation>
    <scope>NUCLEOTIDE SEQUENCE [LARGE SCALE GENOMIC DNA]</scope>
</reference>
<evidence type="ECO:0000313" key="12">
    <source>
        <dbReference type="RefSeq" id="XP_031378906.1"/>
    </source>
</evidence>
<dbReference type="OrthoDB" id="1903765at2759"/>
<dbReference type="AlphaFoldDB" id="A0A218Y1G8"/>
<protein>
    <recommendedName>
        <fullName evidence="7">GAGA-binding transcriptional activator</fullName>
    </recommendedName>
</protein>
<keyword evidence="3 7" id="KW-0805">Transcription regulation</keyword>